<name>A0A7S4QQK7_9DINO</name>
<dbReference type="PROSITE" id="PS50126">
    <property type="entry name" value="S1"/>
    <property type="match status" value="2"/>
</dbReference>
<proteinExistence type="predicted"/>
<dbReference type="InterPro" id="IPR012340">
    <property type="entry name" value="NA-bd_OB-fold"/>
</dbReference>
<dbReference type="AlphaFoldDB" id="A0A7S4QQK7"/>
<evidence type="ECO:0000259" key="1">
    <source>
        <dbReference type="PROSITE" id="PS50126"/>
    </source>
</evidence>
<accession>A0A7S4QQK7</accession>
<dbReference type="Gene3D" id="2.40.50.140">
    <property type="entry name" value="Nucleic acid-binding proteins"/>
    <property type="match status" value="2"/>
</dbReference>
<organism evidence="2">
    <name type="scientific">Alexandrium monilatum</name>
    <dbReference type="NCBI Taxonomy" id="311494"/>
    <lineage>
        <taxon>Eukaryota</taxon>
        <taxon>Sar</taxon>
        <taxon>Alveolata</taxon>
        <taxon>Dinophyceae</taxon>
        <taxon>Gonyaulacales</taxon>
        <taxon>Pyrocystaceae</taxon>
        <taxon>Alexandrium</taxon>
    </lineage>
</organism>
<feature type="domain" description="S1 motif" evidence="1">
    <location>
        <begin position="184"/>
        <end position="252"/>
    </location>
</feature>
<dbReference type="EMBL" id="HBNR01035199">
    <property type="protein sequence ID" value="CAE4590839.1"/>
    <property type="molecule type" value="Transcribed_RNA"/>
</dbReference>
<evidence type="ECO:0000313" key="2">
    <source>
        <dbReference type="EMBL" id="CAE4590839.1"/>
    </source>
</evidence>
<sequence>MAAASSASRRARRLLPRSRMGCSGLAVLTLLHALARQEQPPLADRSCGLVSACLRATPLRPRGPLGRPARGGAEDAAAEKRRIEDFTPGEEVSGIVKAFVRNNGYVVDIGAKIAAHLEACEMRDGFPLEGWLQKGQAITARVLDVSKAERRIHLTRRSGDLARPPRILAPKRSDLGPFAEAGSEDWFEGVVNQMAFFGVYVRIEPPGGGRPVEGLLHKNSFAKGFADEVARGSRVSVRVEKLEGKNLYLTMLGP</sequence>
<gene>
    <name evidence="2" type="ORF">AMON00008_LOCUS24144</name>
</gene>
<feature type="domain" description="S1 motif" evidence="1">
    <location>
        <begin position="89"/>
        <end position="157"/>
    </location>
</feature>
<dbReference type="SUPFAM" id="SSF50249">
    <property type="entry name" value="Nucleic acid-binding proteins"/>
    <property type="match status" value="1"/>
</dbReference>
<dbReference type="CDD" id="cd00164">
    <property type="entry name" value="S1_like"/>
    <property type="match status" value="1"/>
</dbReference>
<dbReference type="SMART" id="SM00316">
    <property type="entry name" value="S1"/>
    <property type="match status" value="2"/>
</dbReference>
<protein>
    <recommendedName>
        <fullName evidence="1">S1 motif domain-containing protein</fullName>
    </recommendedName>
</protein>
<dbReference type="InterPro" id="IPR003029">
    <property type="entry name" value="S1_domain"/>
</dbReference>
<reference evidence="2" key="1">
    <citation type="submission" date="2021-01" db="EMBL/GenBank/DDBJ databases">
        <authorList>
            <person name="Corre E."/>
            <person name="Pelletier E."/>
            <person name="Niang G."/>
            <person name="Scheremetjew M."/>
            <person name="Finn R."/>
            <person name="Kale V."/>
            <person name="Holt S."/>
            <person name="Cochrane G."/>
            <person name="Meng A."/>
            <person name="Brown T."/>
            <person name="Cohen L."/>
        </authorList>
    </citation>
    <scope>NUCLEOTIDE SEQUENCE</scope>
    <source>
        <strain evidence="2">CCMP3105</strain>
    </source>
</reference>
<dbReference type="GO" id="GO:0003676">
    <property type="term" value="F:nucleic acid binding"/>
    <property type="evidence" value="ECO:0007669"/>
    <property type="project" value="InterPro"/>
</dbReference>